<dbReference type="EMBL" id="ATLV01015171">
    <property type="status" value="NOT_ANNOTATED_CDS"/>
    <property type="molecule type" value="Genomic_DNA"/>
</dbReference>
<feature type="compositionally biased region" description="Basic and acidic residues" evidence="1">
    <location>
        <begin position="42"/>
        <end position="52"/>
    </location>
</feature>
<dbReference type="AlphaFoldDB" id="A0A084VQB4"/>
<evidence type="ECO:0000256" key="1">
    <source>
        <dbReference type="SAM" id="MobiDB-lite"/>
    </source>
</evidence>
<name>A0A084VQB4_ANOSI</name>
<dbReference type="EnsemblMetazoa" id="ASIC007696-RA">
    <property type="protein sequence ID" value="ASIC007696-PA"/>
    <property type="gene ID" value="ASIC007696"/>
</dbReference>
<dbReference type="VEuPathDB" id="VectorBase:ASIC007696"/>
<proteinExistence type="predicted"/>
<evidence type="ECO:0000313" key="4">
    <source>
        <dbReference type="Proteomes" id="UP000030765"/>
    </source>
</evidence>
<evidence type="ECO:0000313" key="2">
    <source>
        <dbReference type="EMBL" id="KFB40158.1"/>
    </source>
</evidence>
<reference evidence="3" key="2">
    <citation type="submission" date="2020-05" db="UniProtKB">
        <authorList>
            <consortium name="EnsemblMetazoa"/>
        </authorList>
    </citation>
    <scope>IDENTIFICATION</scope>
</reference>
<evidence type="ECO:0000313" key="3">
    <source>
        <dbReference type="EnsemblMetazoa" id="ASIC007696-PA"/>
    </source>
</evidence>
<sequence>MNLEANVSSPEVDIDVNVVSSPEPSPRPLESPQGHAGVASDDEQRSRTEPVSKKGLGVITPVASLPLSAAAAAAAAAASVSHGAGVGLGANGTPNSQDAAMLSR</sequence>
<feature type="region of interest" description="Disordered" evidence="1">
    <location>
        <begin position="1"/>
        <end position="56"/>
    </location>
</feature>
<protein>
    <submittedName>
        <fullName evidence="2">AGAP000488-PA-like protein</fullName>
    </submittedName>
</protein>
<dbReference type="EMBL" id="KE525003">
    <property type="protein sequence ID" value="KFB40158.1"/>
    <property type="molecule type" value="Genomic_DNA"/>
</dbReference>
<keyword evidence="4" id="KW-1185">Reference proteome</keyword>
<organism evidence="2">
    <name type="scientific">Anopheles sinensis</name>
    <name type="common">Mosquito</name>
    <dbReference type="NCBI Taxonomy" id="74873"/>
    <lineage>
        <taxon>Eukaryota</taxon>
        <taxon>Metazoa</taxon>
        <taxon>Ecdysozoa</taxon>
        <taxon>Arthropoda</taxon>
        <taxon>Hexapoda</taxon>
        <taxon>Insecta</taxon>
        <taxon>Pterygota</taxon>
        <taxon>Neoptera</taxon>
        <taxon>Endopterygota</taxon>
        <taxon>Diptera</taxon>
        <taxon>Nematocera</taxon>
        <taxon>Culicoidea</taxon>
        <taxon>Culicidae</taxon>
        <taxon>Anophelinae</taxon>
        <taxon>Anopheles</taxon>
    </lineage>
</organism>
<feature type="region of interest" description="Disordered" evidence="1">
    <location>
        <begin position="81"/>
        <end position="104"/>
    </location>
</feature>
<accession>A0A084VQB4</accession>
<reference evidence="2 4" key="1">
    <citation type="journal article" date="2014" name="BMC Genomics">
        <title>Genome sequence of Anopheles sinensis provides insight into genetics basis of mosquito competence for malaria parasites.</title>
        <authorList>
            <person name="Zhou D."/>
            <person name="Zhang D."/>
            <person name="Ding G."/>
            <person name="Shi L."/>
            <person name="Hou Q."/>
            <person name="Ye Y."/>
            <person name="Xu Y."/>
            <person name="Zhou H."/>
            <person name="Xiong C."/>
            <person name="Li S."/>
            <person name="Yu J."/>
            <person name="Hong S."/>
            <person name="Yu X."/>
            <person name="Zou P."/>
            <person name="Chen C."/>
            <person name="Chang X."/>
            <person name="Wang W."/>
            <person name="Lv Y."/>
            <person name="Sun Y."/>
            <person name="Ma L."/>
            <person name="Shen B."/>
            <person name="Zhu C."/>
        </authorList>
    </citation>
    <scope>NUCLEOTIDE SEQUENCE [LARGE SCALE GENOMIC DNA]</scope>
</reference>
<dbReference type="Proteomes" id="UP000030765">
    <property type="component" value="Unassembled WGS sequence"/>
</dbReference>
<gene>
    <name evidence="2" type="ORF">ZHAS_00007696</name>
</gene>